<dbReference type="GO" id="GO:0009231">
    <property type="term" value="P:riboflavin biosynthetic process"/>
    <property type="evidence" value="ECO:0007669"/>
    <property type="project" value="TreeGrafter"/>
</dbReference>
<dbReference type="InterPro" id="IPR003785">
    <property type="entry name" value="Creatininase/forma_Hydrolase"/>
</dbReference>
<evidence type="ECO:0000256" key="1">
    <source>
        <dbReference type="ARBA" id="ARBA00001947"/>
    </source>
</evidence>
<keyword evidence="4" id="KW-0862">Zinc</keyword>
<dbReference type="Proteomes" id="UP000502179">
    <property type="component" value="Chromosome"/>
</dbReference>
<reference evidence="6 7" key="1">
    <citation type="submission" date="2020-02" db="EMBL/GenBank/DDBJ databases">
        <title>Genome analysis of Thermosulfuriphilus ammonigenes ST65T, an anaerobic thermophilic chemolithoautotrophic bacterium isolated from a deep-sea hydrothermal vent.</title>
        <authorList>
            <person name="Slobodkina G."/>
            <person name="Allioux M."/>
            <person name="Merkel A."/>
            <person name="Alain K."/>
            <person name="Jebbar M."/>
            <person name="Slobodkin A."/>
        </authorList>
    </citation>
    <scope>NUCLEOTIDE SEQUENCE [LARGE SCALE GENOMIC DNA]</scope>
    <source>
        <strain evidence="6 7">ST65</strain>
    </source>
</reference>
<protein>
    <submittedName>
        <fullName evidence="6">Creatininase family protein</fullName>
    </submittedName>
</protein>
<keyword evidence="7" id="KW-1185">Reference proteome</keyword>
<dbReference type="PANTHER" id="PTHR35005">
    <property type="entry name" value="3-DEHYDRO-SCYLLO-INOSOSE HYDROLASE"/>
    <property type="match status" value="1"/>
</dbReference>
<evidence type="ECO:0000256" key="5">
    <source>
        <dbReference type="ARBA" id="ARBA00024029"/>
    </source>
</evidence>
<evidence type="ECO:0000313" key="6">
    <source>
        <dbReference type="EMBL" id="QIJ71418.1"/>
    </source>
</evidence>
<proteinExistence type="inferred from homology"/>
<evidence type="ECO:0000256" key="2">
    <source>
        <dbReference type="ARBA" id="ARBA00022723"/>
    </source>
</evidence>
<comment type="cofactor">
    <cofactor evidence="1">
        <name>Zn(2+)</name>
        <dbReference type="ChEBI" id="CHEBI:29105"/>
    </cofactor>
</comment>
<dbReference type="AlphaFoldDB" id="A0A6G7PVE5"/>
<dbReference type="Pfam" id="PF02633">
    <property type="entry name" value="Creatininase"/>
    <property type="match status" value="1"/>
</dbReference>
<sequence length="237" mass="26388">MLLEDITMAEFEEGLKRTRTVIIPFGSLEEHGLHLPLSTDTLQMYEIAKEAARRYPLFVAPSVNYGLCRSTRNHPGTVGLKGQTLWHLTWDLLEGFYQQGLRFFALVSGHAGQTHKAFILDAAEAFMEAHPEIGIMVATIIDLINLGARDLLETPGDSHAGEFETSLMLLLKPDAVKGSSPAEFPTFPGLILVRDKRRFWPGGVWGDPTKASQDKGQALFERLVEILLTKIKEMESV</sequence>
<dbReference type="Gene3D" id="3.40.50.10310">
    <property type="entry name" value="Creatininase"/>
    <property type="match status" value="1"/>
</dbReference>
<dbReference type="PANTHER" id="PTHR35005:SF1">
    <property type="entry name" value="2-AMINO-5-FORMYLAMINO-6-RIBOSYLAMINOPYRIMIDIN-4(3H)-ONE 5'-MONOPHOSPHATE DEFORMYLASE"/>
    <property type="match status" value="1"/>
</dbReference>
<keyword evidence="3" id="KW-0378">Hydrolase</keyword>
<dbReference type="EMBL" id="CP048877">
    <property type="protein sequence ID" value="QIJ71418.1"/>
    <property type="molecule type" value="Genomic_DNA"/>
</dbReference>
<dbReference type="InterPro" id="IPR024087">
    <property type="entry name" value="Creatininase-like_sf"/>
</dbReference>
<dbReference type="GO" id="GO:0046872">
    <property type="term" value="F:metal ion binding"/>
    <property type="evidence" value="ECO:0007669"/>
    <property type="project" value="UniProtKB-KW"/>
</dbReference>
<name>A0A6G7PVE5_9BACT</name>
<gene>
    <name evidence="6" type="ORF">G4V39_03625</name>
</gene>
<dbReference type="GO" id="GO:0016811">
    <property type="term" value="F:hydrolase activity, acting on carbon-nitrogen (but not peptide) bonds, in linear amides"/>
    <property type="evidence" value="ECO:0007669"/>
    <property type="project" value="TreeGrafter"/>
</dbReference>
<evidence type="ECO:0000256" key="3">
    <source>
        <dbReference type="ARBA" id="ARBA00022801"/>
    </source>
</evidence>
<organism evidence="6 7">
    <name type="scientific">Thermosulfuriphilus ammonigenes</name>
    <dbReference type="NCBI Taxonomy" id="1936021"/>
    <lineage>
        <taxon>Bacteria</taxon>
        <taxon>Pseudomonadati</taxon>
        <taxon>Thermodesulfobacteriota</taxon>
        <taxon>Thermodesulfobacteria</taxon>
        <taxon>Thermodesulfobacteriales</taxon>
        <taxon>Thermodesulfobacteriaceae</taxon>
        <taxon>Thermosulfuriphilus</taxon>
    </lineage>
</organism>
<keyword evidence="2" id="KW-0479">Metal-binding</keyword>
<dbReference type="KEGG" id="tav:G4V39_03625"/>
<dbReference type="RefSeq" id="WP_166031639.1">
    <property type="nucleotide sequence ID" value="NZ_CP048877.1"/>
</dbReference>
<dbReference type="SUPFAM" id="SSF102215">
    <property type="entry name" value="Creatininase"/>
    <property type="match status" value="1"/>
</dbReference>
<evidence type="ECO:0000256" key="4">
    <source>
        <dbReference type="ARBA" id="ARBA00022833"/>
    </source>
</evidence>
<accession>A0A6G7PVE5</accession>
<evidence type="ECO:0000313" key="7">
    <source>
        <dbReference type="Proteomes" id="UP000502179"/>
    </source>
</evidence>
<comment type="similarity">
    <text evidence="5">Belongs to the creatininase superfamily.</text>
</comment>